<dbReference type="Proteomes" id="UP001501074">
    <property type="component" value="Unassembled WGS sequence"/>
</dbReference>
<sequence length="539" mass="58085">MTAGASAGASASASASASTGAGAGALAVDHDAVLAGLGLAARVLPPPWPMPAHVLALVDRRLAGEGNALRAGPVPLRDLVVAPDQAEAELLSLEAGFAVRLSTPQETAFTGAAADEDEAVLRSLLRALEVFAVPRHPWEPDGLRSVVVRVLKHLGAVTFSAGRAGADLFQVVAARADGTAGSGWGRSLEEAAERSVRHLVGVLAGRWQVRPIEVAGGRLPIRDFLRENGRGVSWRVVHQGDGLVVVQTRLRRPVPRKPWSAPAPNQLNLAVPDERVRLSRLYHENSKLQRNFRDLPPVDLATVTPALQTVVAQAARVVAPGTPEVRLPRRDRQRPQKSLDLALRSRRSWAGMDEASMTLDDLGHLLDSAIGVTGSSGLPDSTVRMPMRAFPASGGLFSTDVYVYARRIEGLAPGVHYYEPIRHSLHHVRADCDDQEVLENIGYPARARQAAAVLVFAASFRRLQWKYWERAYRMVHLDCGHLAQNVILVAGAMDLVAHPMIAFTDDYFDRLTGVNGQDEAVIHLTLLGPARAGNPRPKE</sequence>
<dbReference type="InterPro" id="IPR029479">
    <property type="entry name" value="Nitroreductase"/>
</dbReference>
<dbReference type="InterPro" id="IPR000415">
    <property type="entry name" value="Nitroreductase-like"/>
</dbReference>
<evidence type="ECO:0000259" key="1">
    <source>
        <dbReference type="Pfam" id="PF00881"/>
    </source>
</evidence>
<keyword evidence="3" id="KW-1185">Reference proteome</keyword>
<dbReference type="Gene3D" id="3.40.109.10">
    <property type="entry name" value="NADH Oxidase"/>
    <property type="match status" value="1"/>
</dbReference>
<dbReference type="CDD" id="cd02142">
    <property type="entry name" value="McbC_SagB-like_oxidoreductase"/>
    <property type="match status" value="1"/>
</dbReference>
<dbReference type="PANTHER" id="PTHR43745:SF2">
    <property type="entry name" value="NITROREDUCTASE MJ1384-RELATED"/>
    <property type="match status" value="1"/>
</dbReference>
<feature type="domain" description="Nitroreductase" evidence="1">
    <location>
        <begin position="343"/>
        <end position="524"/>
    </location>
</feature>
<gene>
    <name evidence="2" type="ORF">GCM10022223_69810</name>
</gene>
<dbReference type="EMBL" id="BAAAZO010000014">
    <property type="protein sequence ID" value="GAA3640615.1"/>
    <property type="molecule type" value="Genomic_DNA"/>
</dbReference>
<accession>A0ABP7AV68</accession>
<protein>
    <recommendedName>
        <fullName evidence="1">Nitroreductase domain-containing protein</fullName>
    </recommendedName>
</protein>
<proteinExistence type="predicted"/>
<dbReference type="InterPro" id="IPR052544">
    <property type="entry name" value="Bacteriocin_Proc_Enz"/>
</dbReference>
<dbReference type="InterPro" id="IPR020051">
    <property type="entry name" value="SagB-type_dehydrogenase"/>
</dbReference>
<dbReference type="SUPFAM" id="SSF55469">
    <property type="entry name" value="FMN-dependent nitroreductase-like"/>
    <property type="match status" value="1"/>
</dbReference>
<dbReference type="NCBIfam" id="TIGR03605">
    <property type="entry name" value="antibiot_sagB"/>
    <property type="match status" value="1"/>
</dbReference>
<name>A0ABP7AV68_9ACTN</name>
<comment type="caution">
    <text evidence="2">The sequence shown here is derived from an EMBL/GenBank/DDBJ whole genome shotgun (WGS) entry which is preliminary data.</text>
</comment>
<organism evidence="2 3">
    <name type="scientific">Kineosporia mesophila</name>
    <dbReference type="NCBI Taxonomy" id="566012"/>
    <lineage>
        <taxon>Bacteria</taxon>
        <taxon>Bacillati</taxon>
        <taxon>Actinomycetota</taxon>
        <taxon>Actinomycetes</taxon>
        <taxon>Kineosporiales</taxon>
        <taxon>Kineosporiaceae</taxon>
        <taxon>Kineosporia</taxon>
    </lineage>
</organism>
<evidence type="ECO:0000313" key="3">
    <source>
        <dbReference type="Proteomes" id="UP001501074"/>
    </source>
</evidence>
<dbReference type="RefSeq" id="WP_231485502.1">
    <property type="nucleotide sequence ID" value="NZ_BAAAZO010000014.1"/>
</dbReference>
<evidence type="ECO:0000313" key="2">
    <source>
        <dbReference type="EMBL" id="GAA3640615.1"/>
    </source>
</evidence>
<dbReference type="Pfam" id="PF00881">
    <property type="entry name" value="Nitroreductase"/>
    <property type="match status" value="1"/>
</dbReference>
<dbReference type="PANTHER" id="PTHR43745">
    <property type="entry name" value="NITROREDUCTASE MJ1384-RELATED"/>
    <property type="match status" value="1"/>
</dbReference>
<reference evidence="3" key="1">
    <citation type="journal article" date="2019" name="Int. J. Syst. Evol. Microbiol.">
        <title>The Global Catalogue of Microorganisms (GCM) 10K type strain sequencing project: providing services to taxonomists for standard genome sequencing and annotation.</title>
        <authorList>
            <consortium name="The Broad Institute Genomics Platform"/>
            <consortium name="The Broad Institute Genome Sequencing Center for Infectious Disease"/>
            <person name="Wu L."/>
            <person name="Ma J."/>
        </authorList>
    </citation>
    <scope>NUCLEOTIDE SEQUENCE [LARGE SCALE GENOMIC DNA]</scope>
    <source>
        <strain evidence="3">JCM 16902</strain>
    </source>
</reference>